<dbReference type="Gene3D" id="1.25.40.20">
    <property type="entry name" value="Ankyrin repeat-containing domain"/>
    <property type="match status" value="5"/>
</dbReference>
<reference evidence="5 6" key="1">
    <citation type="submission" date="2019-01" db="EMBL/GenBank/DDBJ databases">
        <title>Lacunisphaera sp. strain TWA-58.</title>
        <authorList>
            <person name="Chen W.-M."/>
        </authorList>
    </citation>
    <scope>NUCLEOTIDE SEQUENCE [LARGE SCALE GENOMIC DNA]</scope>
    <source>
        <strain evidence="5 6">TWA-58</strain>
    </source>
</reference>
<feature type="chain" id="PRO_5020682793" evidence="4">
    <location>
        <begin position="27"/>
        <end position="499"/>
    </location>
</feature>
<feature type="repeat" description="ANK" evidence="3">
    <location>
        <begin position="236"/>
        <end position="268"/>
    </location>
</feature>
<evidence type="ECO:0000313" key="5">
    <source>
        <dbReference type="EMBL" id="RXK56333.1"/>
    </source>
</evidence>
<dbReference type="PRINTS" id="PR01415">
    <property type="entry name" value="ANKYRIN"/>
</dbReference>
<keyword evidence="2 3" id="KW-0040">ANK repeat</keyword>
<feature type="repeat" description="ANK" evidence="3">
    <location>
        <begin position="93"/>
        <end position="125"/>
    </location>
</feature>
<dbReference type="PROSITE" id="PS50297">
    <property type="entry name" value="ANK_REP_REGION"/>
    <property type="match status" value="5"/>
</dbReference>
<evidence type="ECO:0000256" key="4">
    <source>
        <dbReference type="SAM" id="SignalP"/>
    </source>
</evidence>
<dbReference type="OrthoDB" id="211931at2"/>
<comment type="caution">
    <text evidence="5">The sequence shown here is derived from an EMBL/GenBank/DDBJ whole genome shotgun (WGS) entry which is preliminary data.</text>
</comment>
<feature type="repeat" description="ANK" evidence="3">
    <location>
        <begin position="192"/>
        <end position="224"/>
    </location>
</feature>
<dbReference type="InterPro" id="IPR036770">
    <property type="entry name" value="Ankyrin_rpt-contain_sf"/>
</dbReference>
<dbReference type="SMART" id="SM00248">
    <property type="entry name" value="ANK"/>
    <property type="match status" value="10"/>
</dbReference>
<dbReference type="SUPFAM" id="SSF48403">
    <property type="entry name" value="Ankyrin repeat"/>
    <property type="match status" value="2"/>
</dbReference>
<feature type="repeat" description="ANK" evidence="3">
    <location>
        <begin position="60"/>
        <end position="92"/>
    </location>
</feature>
<dbReference type="Pfam" id="PF12796">
    <property type="entry name" value="Ank_2"/>
    <property type="match status" value="2"/>
</dbReference>
<dbReference type="AlphaFoldDB" id="A0A4Q1CB59"/>
<accession>A0A4Q1CB59</accession>
<dbReference type="EMBL" id="SDHX01000001">
    <property type="protein sequence ID" value="RXK56333.1"/>
    <property type="molecule type" value="Genomic_DNA"/>
</dbReference>
<proteinExistence type="predicted"/>
<gene>
    <name evidence="5" type="ORF">ESB00_10810</name>
</gene>
<protein>
    <submittedName>
        <fullName evidence="5">Uncharacterized protein</fullName>
    </submittedName>
</protein>
<feature type="repeat" description="ANK" evidence="3">
    <location>
        <begin position="159"/>
        <end position="191"/>
    </location>
</feature>
<evidence type="ECO:0000256" key="1">
    <source>
        <dbReference type="ARBA" id="ARBA00022737"/>
    </source>
</evidence>
<sequence length="499" mass="52260">MKVFRSHGPRVAFWFGLVVMPALSGAADGPALAAAMEKRDRQEVTRLLAAGADVDAAQPDGMTALLWAAYLDDTDMARGLIAAGAAPDRTNRYGFTPLLFACRNGNAELVAALLTAGSDPQKAEPAGESPLLAAARVGKSGPVRALLAAGVPPDAGLPGGQTPLMWAAADGHTEVVNVLLAAGADLNARLASGFNAWLFAVRGGHTATVQALLRAGADLNYVTAPERKPGGKQPPAGTSALIVAIENGHFELAAQLVDLGADPNDLRSHHAPLHVLTWVRKPDISEMNGDPPPDGSGRLSSLDLAKHLVARGAKVDLRLTAAAKGQGRYAREGCTPLLLAADRADAAYVKLLVSLGADPTAHNVEGANALMLACGLGNGAEQDEAGTEAEALETVAYLLELGLDPNAVTKSGETAMHGAAYAFFPKVMELLDGRGARIEVWNRPNEHGWTPLRIAEGHRFGNFKPSYEVMTVLHRLMKTHGVEIPPPMERAKPKGYQAP</sequence>
<dbReference type="PANTHER" id="PTHR24171">
    <property type="entry name" value="ANKYRIN REPEAT DOMAIN-CONTAINING PROTEIN 39-RELATED"/>
    <property type="match status" value="1"/>
</dbReference>
<dbReference type="Pfam" id="PF00023">
    <property type="entry name" value="Ank"/>
    <property type="match status" value="2"/>
</dbReference>
<organism evidence="5 6">
    <name type="scientific">Oleiharenicola lentus</name>
    <dbReference type="NCBI Taxonomy" id="2508720"/>
    <lineage>
        <taxon>Bacteria</taxon>
        <taxon>Pseudomonadati</taxon>
        <taxon>Verrucomicrobiota</taxon>
        <taxon>Opitutia</taxon>
        <taxon>Opitutales</taxon>
        <taxon>Opitutaceae</taxon>
        <taxon>Oleiharenicola</taxon>
    </lineage>
</organism>
<feature type="repeat" description="ANK" evidence="3">
    <location>
        <begin position="332"/>
        <end position="364"/>
    </location>
</feature>
<dbReference type="Proteomes" id="UP000290218">
    <property type="component" value="Unassembled WGS sequence"/>
</dbReference>
<evidence type="ECO:0000313" key="6">
    <source>
        <dbReference type="Proteomes" id="UP000290218"/>
    </source>
</evidence>
<feature type="signal peptide" evidence="4">
    <location>
        <begin position="1"/>
        <end position="26"/>
    </location>
</feature>
<dbReference type="InterPro" id="IPR002110">
    <property type="entry name" value="Ankyrin_rpt"/>
</dbReference>
<keyword evidence="6" id="KW-1185">Reference proteome</keyword>
<evidence type="ECO:0000256" key="3">
    <source>
        <dbReference type="PROSITE-ProRule" id="PRU00023"/>
    </source>
</evidence>
<keyword evidence="4" id="KW-0732">Signal</keyword>
<evidence type="ECO:0000256" key="2">
    <source>
        <dbReference type="ARBA" id="ARBA00023043"/>
    </source>
</evidence>
<name>A0A4Q1CB59_9BACT</name>
<keyword evidence="1" id="KW-0677">Repeat</keyword>
<dbReference type="Pfam" id="PF13637">
    <property type="entry name" value="Ank_4"/>
    <property type="match status" value="1"/>
</dbReference>
<dbReference type="PROSITE" id="PS50088">
    <property type="entry name" value="ANK_REPEAT"/>
    <property type="match status" value="6"/>
</dbReference>